<evidence type="ECO:0000259" key="10">
    <source>
        <dbReference type="Pfam" id="PF04290"/>
    </source>
</evidence>
<evidence type="ECO:0000256" key="9">
    <source>
        <dbReference type="RuleBase" id="RU369079"/>
    </source>
</evidence>
<keyword evidence="4 9" id="KW-0997">Cell inner membrane</keyword>
<keyword evidence="12" id="KW-1185">Reference proteome</keyword>
<feature type="transmembrane region" description="Helical" evidence="9">
    <location>
        <begin position="12"/>
        <end position="32"/>
    </location>
</feature>
<keyword evidence="3" id="KW-1003">Cell membrane</keyword>
<comment type="function">
    <text evidence="9">Part of the tripartite ATP-independent periplasmic (TRAP) transport system.</text>
</comment>
<evidence type="ECO:0000313" key="11">
    <source>
        <dbReference type="EMBL" id="VTU09102.1"/>
    </source>
</evidence>
<evidence type="ECO:0000313" key="12">
    <source>
        <dbReference type="Proteomes" id="UP000308167"/>
    </source>
</evidence>
<dbReference type="InterPro" id="IPR007387">
    <property type="entry name" value="TRAP_DctQ"/>
</dbReference>
<feature type="domain" description="Tripartite ATP-independent periplasmic transporters DctQ component" evidence="10">
    <location>
        <begin position="23"/>
        <end position="157"/>
    </location>
</feature>
<evidence type="ECO:0000256" key="4">
    <source>
        <dbReference type="ARBA" id="ARBA00022519"/>
    </source>
</evidence>
<organism evidence="11 12">
    <name type="scientific">Actinobacillus porcinus</name>
    <dbReference type="NCBI Taxonomy" id="51048"/>
    <lineage>
        <taxon>Bacteria</taxon>
        <taxon>Pseudomonadati</taxon>
        <taxon>Pseudomonadota</taxon>
        <taxon>Gammaproteobacteria</taxon>
        <taxon>Pasteurellales</taxon>
        <taxon>Pasteurellaceae</taxon>
        <taxon>Actinobacillus</taxon>
    </lineage>
</organism>
<dbReference type="PANTHER" id="PTHR35011:SF2">
    <property type="entry name" value="2,3-DIKETO-L-GULONATE TRAP TRANSPORTER SMALL PERMEASE PROTEIN YIAM"/>
    <property type="match status" value="1"/>
</dbReference>
<dbReference type="InterPro" id="IPR055348">
    <property type="entry name" value="DctQ"/>
</dbReference>
<feature type="transmembrane region" description="Helical" evidence="9">
    <location>
        <begin position="130"/>
        <end position="149"/>
    </location>
</feature>
<feature type="transmembrane region" description="Helical" evidence="9">
    <location>
        <begin position="86"/>
        <end position="110"/>
    </location>
</feature>
<proteinExistence type="inferred from homology"/>
<comment type="subcellular location">
    <subcellularLocation>
        <location evidence="1 9">Cell inner membrane</location>
        <topology evidence="1 9">Multi-pass membrane protein</topology>
    </subcellularLocation>
</comment>
<evidence type="ECO:0000256" key="3">
    <source>
        <dbReference type="ARBA" id="ARBA00022475"/>
    </source>
</evidence>
<keyword evidence="2 9" id="KW-0813">Transport</keyword>
<evidence type="ECO:0000256" key="1">
    <source>
        <dbReference type="ARBA" id="ARBA00004429"/>
    </source>
</evidence>
<reference evidence="11 12" key="1">
    <citation type="submission" date="2019-05" db="EMBL/GenBank/DDBJ databases">
        <authorList>
            <consortium name="Pathogen Informatics"/>
        </authorList>
    </citation>
    <scope>NUCLEOTIDE SEQUENCE [LARGE SCALE GENOMIC DNA]</scope>
    <source>
        <strain evidence="11 12">NM319</strain>
    </source>
</reference>
<dbReference type="PANTHER" id="PTHR35011">
    <property type="entry name" value="2,3-DIKETO-L-GULONATE TRAP TRANSPORTER SMALL PERMEASE PROTEIN YIAM"/>
    <property type="match status" value="1"/>
</dbReference>
<name>A0ABY6TLV8_9PAST</name>
<comment type="similarity">
    <text evidence="8 9">Belongs to the TRAP transporter small permease family.</text>
</comment>
<gene>
    <name evidence="11" type="primary">yiaM</name>
    <name evidence="11" type="ORF">SAMEA1410922_01828</name>
</gene>
<dbReference type="GeneID" id="86156200"/>
<keyword evidence="7 9" id="KW-0472">Membrane</keyword>
<comment type="subunit">
    <text evidence="9">The complex comprises the extracytoplasmic solute receptor protein and the two transmembrane proteins.</text>
</comment>
<evidence type="ECO:0000256" key="2">
    <source>
        <dbReference type="ARBA" id="ARBA00022448"/>
    </source>
</evidence>
<dbReference type="RefSeq" id="WP_135710838.1">
    <property type="nucleotide sequence ID" value="NZ_CABFKI010000013.1"/>
</dbReference>
<evidence type="ECO:0000256" key="8">
    <source>
        <dbReference type="ARBA" id="ARBA00038436"/>
    </source>
</evidence>
<feature type="transmembrane region" description="Helical" evidence="9">
    <location>
        <begin position="47"/>
        <end position="65"/>
    </location>
</feature>
<evidence type="ECO:0000256" key="5">
    <source>
        <dbReference type="ARBA" id="ARBA00022692"/>
    </source>
</evidence>
<protein>
    <recommendedName>
        <fullName evidence="9">TRAP transporter small permease protein</fullName>
    </recommendedName>
</protein>
<dbReference type="Pfam" id="PF04290">
    <property type="entry name" value="DctQ"/>
    <property type="match status" value="1"/>
</dbReference>
<accession>A0ABY6TLV8</accession>
<evidence type="ECO:0000256" key="6">
    <source>
        <dbReference type="ARBA" id="ARBA00022989"/>
    </source>
</evidence>
<dbReference type="EMBL" id="CABFKI010000013">
    <property type="protein sequence ID" value="VTU09102.1"/>
    <property type="molecule type" value="Genomic_DNA"/>
</dbReference>
<dbReference type="Proteomes" id="UP000308167">
    <property type="component" value="Unassembled WGS sequence"/>
</dbReference>
<keyword evidence="6 9" id="KW-1133">Transmembrane helix</keyword>
<keyword evidence="5 9" id="KW-0812">Transmembrane</keyword>
<comment type="caution">
    <text evidence="11">The sequence shown here is derived from an EMBL/GenBank/DDBJ whole genome shotgun (WGS) entry which is preliminary data.</text>
</comment>
<sequence length="163" mass="17947">MNKLITLLERVLAAFCVVLCVGLVISVVWQVFSRYVLNAPSAFTDETARFLFIWVGLVGAAYGLGKKKHLAIDLLLMKLETAPKKQALLQLVINIISIFFIVVIMCYGGTRLVLDTIAAGQISPVLGIQMGLVYLALPVSGFFMLIFLARDVITDIRQLSTQN</sequence>
<evidence type="ECO:0000256" key="7">
    <source>
        <dbReference type="ARBA" id="ARBA00023136"/>
    </source>
</evidence>